<protein>
    <recommendedName>
        <fullName evidence="3">Periplasmic component of the Tol biopolymer transport system</fullName>
    </recommendedName>
</protein>
<dbReference type="STRING" id="213810.RUM_11690"/>
<dbReference type="PATRIC" id="fig|213810.4.peg.1064"/>
<dbReference type="HOGENOM" id="CLU_059339_0_0_9"/>
<dbReference type="KEGG" id="rch:RUM_11690"/>
<reference evidence="1" key="2">
    <citation type="submission" date="2010-03" db="EMBL/GenBank/DDBJ databases">
        <authorList>
            <person name="Pajon A."/>
        </authorList>
    </citation>
    <scope>NUCLEOTIDE SEQUENCE</scope>
    <source>
        <strain evidence="1">Type strain: 18P13</strain>
    </source>
</reference>
<dbReference type="SUPFAM" id="SSF82171">
    <property type="entry name" value="DPP6 N-terminal domain-like"/>
    <property type="match status" value="1"/>
</dbReference>
<evidence type="ECO:0008006" key="3">
    <source>
        <dbReference type="Google" id="ProtNLM"/>
    </source>
</evidence>
<dbReference type="AlphaFoldDB" id="D4LCG8"/>
<dbReference type="InterPro" id="IPR011042">
    <property type="entry name" value="6-blade_b-propeller_TolB-like"/>
</dbReference>
<organism evidence="1 2">
    <name type="scientific">Ruminococcus champanellensis (strain DSM 18848 / JCM 17042 / KCTC 15320 / 18P13)</name>
    <dbReference type="NCBI Taxonomy" id="213810"/>
    <lineage>
        <taxon>Bacteria</taxon>
        <taxon>Bacillati</taxon>
        <taxon>Bacillota</taxon>
        <taxon>Clostridia</taxon>
        <taxon>Eubacteriales</taxon>
        <taxon>Oscillospiraceae</taxon>
        <taxon>Ruminococcus</taxon>
    </lineage>
</organism>
<name>D4LCG8_RUMC1</name>
<dbReference type="GeneID" id="83155911"/>
<sequence>MRIGYIAEKQLYVWEDGKTTALSSIRYQNYLATMQSIHDAKSWKTSGTGAMFTGAVDNAPVDPARIHMGLHGLVPDPAGMLYAVELDEVGGLYRRDLDPAAKAEGHVLTRQNLHFGGMDRRGQQLAMCIGSDPMMLHLSILDLEDNEETDITDGDTTECHPSWSPDGSRILCSSAGYARSDSGGIVKLGPYEILAYAPAAGSLDTLCSNPAYDYLVPREAPDGALYCIRQPYDDGEKRGNLLKDIVLFPVRIVKAIGGLLNYFSMRYGGEPLRSNSSRSEKAKHRTPQEMFLAENMLKAEENRRQNQQAGDKYPGICPRNRVLLRIDPDGKETVLRHGVLDYTLLPDGRIVCSNGTHVLLLEGEQQTELAKAKLAHELTVLET</sequence>
<accession>D4LCG8</accession>
<dbReference type="Proteomes" id="UP000007054">
    <property type="component" value="Chromosome"/>
</dbReference>
<dbReference type="RefSeq" id="WP_015558220.1">
    <property type="nucleotide sequence ID" value="NC_021039.1"/>
</dbReference>
<reference evidence="1" key="1">
    <citation type="submission" date="2010-03" db="EMBL/GenBank/DDBJ databases">
        <title>The genome sequence of Ruminococcus sp. 18P13.</title>
        <authorList>
            <consortium name="metaHIT consortium -- http://www.metahit.eu/"/>
            <person name="Pajon A."/>
            <person name="Turner K."/>
            <person name="Parkhill J."/>
            <person name="Bernalier A."/>
        </authorList>
    </citation>
    <scope>NUCLEOTIDE SEQUENCE [LARGE SCALE GENOMIC DNA]</scope>
    <source>
        <strain evidence="1">Type strain: 18P13</strain>
    </source>
</reference>
<dbReference type="OrthoDB" id="6702415at2"/>
<proteinExistence type="predicted"/>
<dbReference type="BioCyc" id="RCHA213810:RUM_RS05610-MONOMER"/>
<evidence type="ECO:0000313" key="1">
    <source>
        <dbReference type="EMBL" id="CBL17313.1"/>
    </source>
</evidence>
<dbReference type="EMBL" id="FP929052">
    <property type="protein sequence ID" value="CBL17313.1"/>
    <property type="molecule type" value="Genomic_DNA"/>
</dbReference>
<dbReference type="Gene3D" id="2.120.10.30">
    <property type="entry name" value="TolB, C-terminal domain"/>
    <property type="match status" value="1"/>
</dbReference>
<evidence type="ECO:0000313" key="2">
    <source>
        <dbReference type="Proteomes" id="UP000007054"/>
    </source>
</evidence>
<gene>
    <name evidence="1" type="ordered locus">RUM_11690</name>
</gene>
<keyword evidence="2" id="KW-1185">Reference proteome</keyword>